<feature type="compositionally biased region" description="Basic residues" evidence="1">
    <location>
        <begin position="1"/>
        <end position="18"/>
    </location>
</feature>
<reference evidence="3 4" key="1">
    <citation type="journal article" date="2016" name="Mol. Biol. Evol.">
        <title>Comparative Genomics of Early-Diverging Mushroom-Forming Fungi Provides Insights into the Origins of Lignocellulose Decay Capabilities.</title>
        <authorList>
            <person name="Nagy L.G."/>
            <person name="Riley R."/>
            <person name="Tritt A."/>
            <person name="Adam C."/>
            <person name="Daum C."/>
            <person name="Floudas D."/>
            <person name="Sun H."/>
            <person name="Yadav J.S."/>
            <person name="Pangilinan J."/>
            <person name="Larsson K.H."/>
            <person name="Matsuura K."/>
            <person name="Barry K."/>
            <person name="Labutti K."/>
            <person name="Kuo R."/>
            <person name="Ohm R.A."/>
            <person name="Bhattacharya S.S."/>
            <person name="Shirouzu T."/>
            <person name="Yoshinaga Y."/>
            <person name="Martin F.M."/>
            <person name="Grigoriev I.V."/>
            <person name="Hibbett D.S."/>
        </authorList>
    </citation>
    <scope>NUCLEOTIDE SEQUENCE [LARGE SCALE GENOMIC DNA]</scope>
    <source>
        <strain evidence="3 4">TUFC12733</strain>
    </source>
</reference>
<feature type="compositionally biased region" description="Acidic residues" evidence="1">
    <location>
        <begin position="375"/>
        <end position="386"/>
    </location>
</feature>
<name>A0A167N4Y0_CALVF</name>
<accession>A0A167N4Y0</accession>
<feature type="compositionally biased region" description="Polar residues" evidence="1">
    <location>
        <begin position="29"/>
        <end position="56"/>
    </location>
</feature>
<dbReference type="Pfam" id="PF00172">
    <property type="entry name" value="Zn_clus"/>
    <property type="match status" value="1"/>
</dbReference>
<dbReference type="OrthoDB" id="2691383at2759"/>
<feature type="compositionally biased region" description="Low complexity" evidence="1">
    <location>
        <begin position="334"/>
        <end position="347"/>
    </location>
</feature>
<dbReference type="SMART" id="SM00066">
    <property type="entry name" value="GAL4"/>
    <property type="match status" value="1"/>
</dbReference>
<keyword evidence="4" id="KW-1185">Reference proteome</keyword>
<dbReference type="SUPFAM" id="SSF57701">
    <property type="entry name" value="Zn2/Cys6 DNA-binding domain"/>
    <property type="match status" value="1"/>
</dbReference>
<dbReference type="Proteomes" id="UP000076738">
    <property type="component" value="Unassembled WGS sequence"/>
</dbReference>
<dbReference type="GO" id="GO:0000981">
    <property type="term" value="F:DNA-binding transcription factor activity, RNA polymerase II-specific"/>
    <property type="evidence" value="ECO:0007669"/>
    <property type="project" value="InterPro"/>
</dbReference>
<proteinExistence type="predicted"/>
<sequence length="459" mass="49224">MANRAHIPHSQRANRHQPRQGQQQQQGQHSFSPPTDSPSAVTYHHSSSTTSPQATSYDFPLPGPPHPLPHHAAGSSSSASQLSPTSLSSASSPYDTNPMIGSVPPQPSPYAPGYLTDLSHQNALANAAFDGLAQRQEYIHAASTATYPNLHGLDTRNLGGNIHPSALYSSFSFDSSGLPPYPLQQQNGYPPHGQGFPTGEQEMYFPPAPPQQNGFPQVDVDVGPSPPTHFPQQQQAYHPSLAPAQGYPSISPSSWGESEGYFSSSQQQFRPQPTAVQHAHAHGHGHGQQSGSSNELSSLGSGSADSLPQLLHGHAQAQGGNQFPHPAMNGNGNGNVSSSSGSGRNSNPNPKKRRLEDGRPHALPPPVRGDVKLEGEEEEEEEESDVDAPGGGGQQAQGKEQKKTAQACSHCKRLKMKCEREPGQAKCNRCLHRNQECEYLGRKPRVKSKYVSRCAVLLR</sequence>
<protein>
    <recommendedName>
        <fullName evidence="2">Zn(2)-C6 fungal-type domain-containing protein</fullName>
    </recommendedName>
</protein>
<feature type="compositionally biased region" description="Low complexity" evidence="1">
    <location>
        <begin position="70"/>
        <end position="93"/>
    </location>
</feature>
<evidence type="ECO:0000313" key="4">
    <source>
        <dbReference type="Proteomes" id="UP000076738"/>
    </source>
</evidence>
<dbReference type="PROSITE" id="PS50048">
    <property type="entry name" value="ZN2_CY6_FUNGAL_2"/>
    <property type="match status" value="1"/>
</dbReference>
<dbReference type="PROSITE" id="PS00463">
    <property type="entry name" value="ZN2_CY6_FUNGAL_1"/>
    <property type="match status" value="1"/>
</dbReference>
<organism evidence="3 4">
    <name type="scientific">Calocera viscosa (strain TUFC12733)</name>
    <dbReference type="NCBI Taxonomy" id="1330018"/>
    <lineage>
        <taxon>Eukaryota</taxon>
        <taxon>Fungi</taxon>
        <taxon>Dikarya</taxon>
        <taxon>Basidiomycota</taxon>
        <taxon>Agaricomycotina</taxon>
        <taxon>Dacrymycetes</taxon>
        <taxon>Dacrymycetales</taxon>
        <taxon>Dacrymycetaceae</taxon>
        <taxon>Calocera</taxon>
    </lineage>
</organism>
<feature type="compositionally biased region" description="Low complexity" evidence="1">
    <location>
        <begin position="287"/>
        <end position="303"/>
    </location>
</feature>
<dbReference type="AlphaFoldDB" id="A0A167N4Y0"/>
<dbReference type="CDD" id="cd00067">
    <property type="entry name" value="GAL4"/>
    <property type="match status" value="1"/>
</dbReference>
<gene>
    <name evidence="3" type="ORF">CALVIDRAFT_497638</name>
</gene>
<dbReference type="InterPro" id="IPR036864">
    <property type="entry name" value="Zn2-C6_fun-type_DNA-bd_sf"/>
</dbReference>
<evidence type="ECO:0000313" key="3">
    <source>
        <dbReference type="EMBL" id="KZO97350.1"/>
    </source>
</evidence>
<feature type="region of interest" description="Disordered" evidence="1">
    <location>
        <begin position="1"/>
        <end position="114"/>
    </location>
</feature>
<feature type="region of interest" description="Disordered" evidence="1">
    <location>
        <begin position="179"/>
        <end position="406"/>
    </location>
</feature>
<dbReference type="EMBL" id="KV417280">
    <property type="protein sequence ID" value="KZO97350.1"/>
    <property type="molecule type" value="Genomic_DNA"/>
</dbReference>
<evidence type="ECO:0000256" key="1">
    <source>
        <dbReference type="SAM" id="MobiDB-lite"/>
    </source>
</evidence>
<evidence type="ECO:0000259" key="2">
    <source>
        <dbReference type="PROSITE" id="PS50048"/>
    </source>
</evidence>
<dbReference type="GO" id="GO:0008270">
    <property type="term" value="F:zinc ion binding"/>
    <property type="evidence" value="ECO:0007669"/>
    <property type="project" value="InterPro"/>
</dbReference>
<dbReference type="InterPro" id="IPR001138">
    <property type="entry name" value="Zn2Cys6_DnaBD"/>
</dbReference>
<dbReference type="Gene3D" id="4.10.240.10">
    <property type="entry name" value="Zn(2)-C6 fungal-type DNA-binding domain"/>
    <property type="match status" value="1"/>
</dbReference>
<feature type="domain" description="Zn(2)-C6 fungal-type" evidence="2">
    <location>
        <begin position="407"/>
        <end position="439"/>
    </location>
</feature>